<feature type="domain" description="Serine/threonine specific protein phosphatases" evidence="7">
    <location>
        <begin position="118"/>
        <end position="123"/>
    </location>
</feature>
<comment type="caution">
    <text evidence="9">The sequence shown here is derived from an EMBL/GenBank/DDBJ whole genome shotgun (WGS) entry which is preliminary data.</text>
</comment>
<evidence type="ECO:0000313" key="15">
    <source>
        <dbReference type="Proteomes" id="UP000325113"/>
    </source>
</evidence>
<evidence type="ECO:0000256" key="5">
    <source>
        <dbReference type="ARBA" id="ARBA00023211"/>
    </source>
</evidence>
<protein>
    <recommendedName>
        <fullName evidence="6">Serine/threonine-protein phosphatase</fullName>
        <ecNumber evidence="6">3.1.3.16</ecNumber>
    </recommendedName>
</protein>
<dbReference type="InterPro" id="IPR047129">
    <property type="entry name" value="PPA2-like"/>
</dbReference>
<dbReference type="FunFam" id="3.60.21.10:FF:000003">
    <property type="entry name" value="Serine/threonine-protein phosphatase"/>
    <property type="match status" value="1"/>
</dbReference>
<dbReference type="Pfam" id="PF00149">
    <property type="entry name" value="Metallophos"/>
    <property type="match status" value="1"/>
</dbReference>
<reference evidence="12 13" key="1">
    <citation type="submission" date="2019-07" db="EMBL/GenBank/DDBJ databases">
        <title>Genomes of Cafeteria roenbergensis.</title>
        <authorList>
            <person name="Fischer M.G."/>
            <person name="Hackl T."/>
            <person name="Roman M."/>
        </authorList>
    </citation>
    <scope>NUCLEOTIDE SEQUENCE [LARGE SCALE GENOMIC DNA]</scope>
    <source>
        <strain evidence="8 13">BVI</strain>
        <strain evidence="9 15">Cflag</strain>
        <strain evidence="11 12">E4-10P</strain>
        <strain evidence="10 14">RCC970-E3</strain>
    </source>
</reference>
<dbReference type="Proteomes" id="UP000325113">
    <property type="component" value="Unassembled WGS sequence"/>
</dbReference>
<dbReference type="AlphaFoldDB" id="A0A5A8DIA1"/>
<dbReference type="InterPro" id="IPR006186">
    <property type="entry name" value="Ser/Thr-sp_prot-phosphatase"/>
</dbReference>
<dbReference type="OrthoDB" id="1930084at2759"/>
<accession>A0A5A8DIA1</accession>
<dbReference type="GO" id="GO:0004722">
    <property type="term" value="F:protein serine/threonine phosphatase activity"/>
    <property type="evidence" value="ECO:0007669"/>
    <property type="project" value="UniProtKB-EC"/>
</dbReference>
<evidence type="ECO:0000256" key="2">
    <source>
        <dbReference type="ARBA" id="ARBA00022723"/>
    </source>
</evidence>
<dbReference type="Proteomes" id="UP000323011">
    <property type="component" value="Unassembled WGS sequence"/>
</dbReference>
<dbReference type="InterPro" id="IPR004843">
    <property type="entry name" value="Calcineurin-like_PHP"/>
</dbReference>
<keyword evidence="2" id="KW-0479">Metal-binding</keyword>
<dbReference type="PROSITE" id="PS00125">
    <property type="entry name" value="SER_THR_PHOSPHATASE"/>
    <property type="match status" value="1"/>
</dbReference>
<sequence length="313" mass="35544">MAASLPASSSASELDEWVAQLMECKHLSEENVRKLTDRAREVFVAEPNVQPVRAPVTLVGDLHGQFYDLLELFRIGGKPPHTNYLFMGDYVDRGYYSVETVTLVVALKVRYPSRVTVLRGNHESRQITQVYGFYDECLRKYGSVSVWKMFTDLFDYMPLSALVEGVIFCPHGGLSPSIDSLDAVKALDRVQEVPHEGPMCDLLWSDPDDRHGWAVSPRGAGYTFGRDVSEQFNHSNRLRLIARAHQLVMEGYNWAHAQNVVTIFSAPNYCYRCGNKAAILELDDALTYKFQQYDFAPREGEMTVTRRTPDYLL</sequence>
<dbReference type="Proteomes" id="UP000322899">
    <property type="component" value="Unassembled WGS sequence"/>
</dbReference>
<evidence type="ECO:0000313" key="8">
    <source>
        <dbReference type="EMBL" id="KAA0154923.1"/>
    </source>
</evidence>
<dbReference type="EC" id="3.1.3.16" evidence="6"/>
<evidence type="ECO:0000313" key="9">
    <source>
        <dbReference type="EMBL" id="KAA0165106.1"/>
    </source>
</evidence>
<dbReference type="SUPFAM" id="SSF56300">
    <property type="entry name" value="Metallo-dependent phosphatases"/>
    <property type="match status" value="1"/>
</dbReference>
<proteinExistence type="inferred from homology"/>
<organism evidence="9 15">
    <name type="scientific">Cafeteria roenbergensis</name>
    <name type="common">Marine flagellate</name>
    <dbReference type="NCBI Taxonomy" id="33653"/>
    <lineage>
        <taxon>Eukaryota</taxon>
        <taxon>Sar</taxon>
        <taxon>Stramenopiles</taxon>
        <taxon>Bigyra</taxon>
        <taxon>Opalozoa</taxon>
        <taxon>Bicosoecida</taxon>
        <taxon>Cafeteriaceae</taxon>
        <taxon>Cafeteria</taxon>
    </lineage>
</organism>
<evidence type="ECO:0000259" key="7">
    <source>
        <dbReference type="PROSITE" id="PS00125"/>
    </source>
</evidence>
<dbReference type="Gene3D" id="3.60.21.10">
    <property type="match status" value="1"/>
</dbReference>
<keyword evidence="3 6" id="KW-0378">Hydrolase</keyword>
<evidence type="ECO:0000256" key="3">
    <source>
        <dbReference type="ARBA" id="ARBA00022801"/>
    </source>
</evidence>
<evidence type="ECO:0000313" key="10">
    <source>
        <dbReference type="EMBL" id="KAA0170204.1"/>
    </source>
</evidence>
<dbReference type="CDD" id="cd07415">
    <property type="entry name" value="MPP_PP2A_PP4_PP6"/>
    <property type="match status" value="1"/>
</dbReference>
<dbReference type="PANTHER" id="PTHR45619">
    <property type="entry name" value="SERINE/THREONINE-PROTEIN PHOSPHATASE PP2A-RELATED"/>
    <property type="match status" value="1"/>
</dbReference>
<dbReference type="EMBL" id="VLTO01000013">
    <property type="protein sequence ID" value="KAA0175591.1"/>
    <property type="molecule type" value="Genomic_DNA"/>
</dbReference>
<dbReference type="PRINTS" id="PR00114">
    <property type="entry name" value="STPHPHTASE"/>
</dbReference>
<dbReference type="Proteomes" id="UP000324907">
    <property type="component" value="Unassembled WGS sequence"/>
</dbReference>
<dbReference type="InterPro" id="IPR029052">
    <property type="entry name" value="Metallo-depent_PP-like"/>
</dbReference>
<gene>
    <name evidence="11" type="ORF">FNF27_03001</name>
    <name evidence="10" type="ORF">FNF28_01625</name>
    <name evidence="8" type="ORF">FNF29_02067</name>
    <name evidence="9" type="ORF">FNF31_02119</name>
</gene>
<evidence type="ECO:0000313" key="13">
    <source>
        <dbReference type="Proteomes" id="UP000323011"/>
    </source>
</evidence>
<keyword evidence="4" id="KW-0904">Protein phosphatase</keyword>
<evidence type="ECO:0000256" key="6">
    <source>
        <dbReference type="RuleBase" id="RU004273"/>
    </source>
</evidence>
<dbReference type="SMART" id="SM00156">
    <property type="entry name" value="PP2Ac"/>
    <property type="match status" value="1"/>
</dbReference>
<name>A0A5A8DIA1_CAFRO</name>
<dbReference type="EMBL" id="VLTL01000015">
    <property type="protein sequence ID" value="KAA0170204.1"/>
    <property type="molecule type" value="Genomic_DNA"/>
</dbReference>
<comment type="catalytic activity">
    <reaction evidence="6">
        <text>O-phospho-L-threonyl-[protein] + H2O = L-threonyl-[protein] + phosphate</text>
        <dbReference type="Rhea" id="RHEA:47004"/>
        <dbReference type="Rhea" id="RHEA-COMP:11060"/>
        <dbReference type="Rhea" id="RHEA-COMP:11605"/>
        <dbReference type="ChEBI" id="CHEBI:15377"/>
        <dbReference type="ChEBI" id="CHEBI:30013"/>
        <dbReference type="ChEBI" id="CHEBI:43474"/>
        <dbReference type="ChEBI" id="CHEBI:61977"/>
        <dbReference type="EC" id="3.1.3.16"/>
    </reaction>
</comment>
<dbReference type="EMBL" id="VLTM01000014">
    <property type="protein sequence ID" value="KAA0165106.1"/>
    <property type="molecule type" value="Genomic_DNA"/>
</dbReference>
<dbReference type="EMBL" id="VLTN01000009">
    <property type="protein sequence ID" value="KAA0154923.1"/>
    <property type="molecule type" value="Genomic_DNA"/>
</dbReference>
<dbReference type="GO" id="GO:0046872">
    <property type="term" value="F:metal ion binding"/>
    <property type="evidence" value="ECO:0007669"/>
    <property type="project" value="UniProtKB-KW"/>
</dbReference>
<evidence type="ECO:0000313" key="14">
    <source>
        <dbReference type="Proteomes" id="UP000324907"/>
    </source>
</evidence>
<comment type="similarity">
    <text evidence="6">Belongs to the PPP phosphatase family.</text>
</comment>
<evidence type="ECO:0000313" key="12">
    <source>
        <dbReference type="Proteomes" id="UP000322899"/>
    </source>
</evidence>
<comment type="cofactor">
    <cofactor evidence="1">
        <name>Mn(2+)</name>
        <dbReference type="ChEBI" id="CHEBI:29035"/>
    </cofactor>
</comment>
<keyword evidence="13" id="KW-1185">Reference proteome</keyword>
<evidence type="ECO:0000256" key="1">
    <source>
        <dbReference type="ARBA" id="ARBA00001936"/>
    </source>
</evidence>
<evidence type="ECO:0000313" key="11">
    <source>
        <dbReference type="EMBL" id="KAA0175591.1"/>
    </source>
</evidence>
<dbReference type="OMA" id="CMKVRYP"/>
<keyword evidence="5" id="KW-0464">Manganese</keyword>
<evidence type="ECO:0000256" key="4">
    <source>
        <dbReference type="ARBA" id="ARBA00022912"/>
    </source>
</evidence>